<dbReference type="Proteomes" id="UP001232148">
    <property type="component" value="Unassembled WGS sequence"/>
</dbReference>
<gene>
    <name evidence="1" type="ORF">LX32DRAFT_280210</name>
</gene>
<evidence type="ECO:0000313" key="1">
    <source>
        <dbReference type="EMBL" id="KAK2031371.1"/>
    </source>
</evidence>
<proteinExistence type="predicted"/>
<dbReference type="AlphaFoldDB" id="A0AAD9HNI3"/>
<dbReference type="EMBL" id="MU842841">
    <property type="protein sequence ID" value="KAK2031371.1"/>
    <property type="molecule type" value="Genomic_DNA"/>
</dbReference>
<keyword evidence="2" id="KW-1185">Reference proteome</keyword>
<organism evidence="1 2">
    <name type="scientific">Colletotrichum zoysiae</name>
    <dbReference type="NCBI Taxonomy" id="1216348"/>
    <lineage>
        <taxon>Eukaryota</taxon>
        <taxon>Fungi</taxon>
        <taxon>Dikarya</taxon>
        <taxon>Ascomycota</taxon>
        <taxon>Pezizomycotina</taxon>
        <taxon>Sordariomycetes</taxon>
        <taxon>Hypocreomycetidae</taxon>
        <taxon>Glomerellales</taxon>
        <taxon>Glomerellaceae</taxon>
        <taxon>Colletotrichum</taxon>
        <taxon>Colletotrichum graminicola species complex</taxon>
    </lineage>
</organism>
<comment type="caution">
    <text evidence="1">The sequence shown here is derived from an EMBL/GenBank/DDBJ whole genome shotgun (WGS) entry which is preliminary data.</text>
</comment>
<sequence length="220" mass="24378">MVFRYFRGRGTHLGMSSRCEAELYLPGREEPHAAANKLIATSAAFPGRAGRADRMLLGLFGGRKDRPAMHVEDVSRRACVRFCARGRGGEVGFPALATLFGLVFPTSRSCCWAIYAVGVLSLRCVRRLAPGKILRTCPFSSHVRKRNRIETTPKRVEYSEVPPQPFSIVGVAEGRGGASRGAFCSDRRAGRTFAGLKFMHLFFYGKGHGTKHKKHRMALY</sequence>
<reference evidence="1" key="1">
    <citation type="submission" date="2021-06" db="EMBL/GenBank/DDBJ databases">
        <title>Comparative genomics, transcriptomics and evolutionary studies reveal genomic signatures of adaptation to plant cell wall in hemibiotrophic fungi.</title>
        <authorList>
            <consortium name="DOE Joint Genome Institute"/>
            <person name="Baroncelli R."/>
            <person name="Diaz J.F."/>
            <person name="Benocci T."/>
            <person name="Peng M."/>
            <person name="Battaglia E."/>
            <person name="Haridas S."/>
            <person name="Andreopoulos W."/>
            <person name="Labutti K."/>
            <person name="Pangilinan J."/>
            <person name="Floch G.L."/>
            <person name="Makela M.R."/>
            <person name="Henrissat B."/>
            <person name="Grigoriev I.V."/>
            <person name="Crouch J.A."/>
            <person name="De Vries R.P."/>
            <person name="Sukno S.A."/>
            <person name="Thon M.R."/>
        </authorList>
    </citation>
    <scope>NUCLEOTIDE SEQUENCE</scope>
    <source>
        <strain evidence="1">MAFF235873</strain>
    </source>
</reference>
<accession>A0AAD9HNI3</accession>
<evidence type="ECO:0000313" key="2">
    <source>
        <dbReference type="Proteomes" id="UP001232148"/>
    </source>
</evidence>
<protein>
    <submittedName>
        <fullName evidence="1">Uncharacterized protein</fullName>
    </submittedName>
</protein>
<name>A0AAD9HNI3_9PEZI</name>